<name>A0AAE1CI97_9PEZI</name>
<gene>
    <name evidence="2" type="ORF">B0T22DRAFT_103411</name>
</gene>
<evidence type="ECO:0000313" key="2">
    <source>
        <dbReference type="EMBL" id="KAK3695365.1"/>
    </source>
</evidence>
<organism evidence="2 3">
    <name type="scientific">Podospora appendiculata</name>
    <dbReference type="NCBI Taxonomy" id="314037"/>
    <lineage>
        <taxon>Eukaryota</taxon>
        <taxon>Fungi</taxon>
        <taxon>Dikarya</taxon>
        <taxon>Ascomycota</taxon>
        <taxon>Pezizomycotina</taxon>
        <taxon>Sordariomycetes</taxon>
        <taxon>Sordariomycetidae</taxon>
        <taxon>Sordariales</taxon>
        <taxon>Podosporaceae</taxon>
        <taxon>Podospora</taxon>
    </lineage>
</organism>
<feature type="region of interest" description="Disordered" evidence="1">
    <location>
        <begin position="421"/>
        <end position="467"/>
    </location>
</feature>
<dbReference type="Proteomes" id="UP001270362">
    <property type="component" value="Unassembled WGS sequence"/>
</dbReference>
<keyword evidence="3" id="KW-1185">Reference proteome</keyword>
<feature type="region of interest" description="Disordered" evidence="1">
    <location>
        <begin position="285"/>
        <end position="409"/>
    </location>
</feature>
<feature type="compositionally biased region" description="Acidic residues" evidence="1">
    <location>
        <begin position="326"/>
        <end position="338"/>
    </location>
</feature>
<dbReference type="AlphaFoldDB" id="A0AAE1CI97"/>
<evidence type="ECO:0000313" key="3">
    <source>
        <dbReference type="Proteomes" id="UP001270362"/>
    </source>
</evidence>
<protein>
    <submittedName>
        <fullName evidence="2">Uncharacterized protein</fullName>
    </submittedName>
</protein>
<feature type="region of interest" description="Disordered" evidence="1">
    <location>
        <begin position="109"/>
        <end position="139"/>
    </location>
</feature>
<dbReference type="EMBL" id="JAULSO010000001">
    <property type="protein sequence ID" value="KAK3695365.1"/>
    <property type="molecule type" value="Genomic_DNA"/>
</dbReference>
<feature type="compositionally biased region" description="Basic and acidic residues" evidence="1">
    <location>
        <begin position="339"/>
        <end position="353"/>
    </location>
</feature>
<comment type="caution">
    <text evidence="2">The sequence shown here is derived from an EMBL/GenBank/DDBJ whole genome shotgun (WGS) entry which is preliminary data.</text>
</comment>
<reference evidence="2" key="2">
    <citation type="submission" date="2023-06" db="EMBL/GenBank/DDBJ databases">
        <authorList>
            <consortium name="Lawrence Berkeley National Laboratory"/>
            <person name="Haridas S."/>
            <person name="Hensen N."/>
            <person name="Bonometti L."/>
            <person name="Westerberg I."/>
            <person name="Brannstrom I.O."/>
            <person name="Guillou S."/>
            <person name="Cros-Aarteil S."/>
            <person name="Calhoun S."/>
            <person name="Kuo A."/>
            <person name="Mondo S."/>
            <person name="Pangilinan J."/>
            <person name="Riley R."/>
            <person name="Labutti K."/>
            <person name="Andreopoulos B."/>
            <person name="Lipzen A."/>
            <person name="Chen C."/>
            <person name="Yanf M."/>
            <person name="Daum C."/>
            <person name="Ng V."/>
            <person name="Clum A."/>
            <person name="Steindorff A."/>
            <person name="Ohm R."/>
            <person name="Martin F."/>
            <person name="Silar P."/>
            <person name="Natvig D."/>
            <person name="Lalanne C."/>
            <person name="Gautier V."/>
            <person name="Ament-Velasquez S.L."/>
            <person name="Kruys A."/>
            <person name="Hutchinson M.I."/>
            <person name="Powell A.J."/>
            <person name="Barry K."/>
            <person name="Miller A.N."/>
            <person name="Grigoriev I.V."/>
            <person name="Debuchy R."/>
            <person name="Gladieux P."/>
            <person name="Thoren M.H."/>
            <person name="Johannesson H."/>
        </authorList>
    </citation>
    <scope>NUCLEOTIDE SEQUENCE</scope>
    <source>
        <strain evidence="2">CBS 314.62</strain>
    </source>
</reference>
<feature type="compositionally biased region" description="Basic and acidic residues" evidence="1">
    <location>
        <begin position="304"/>
        <end position="314"/>
    </location>
</feature>
<reference evidence="2" key="1">
    <citation type="journal article" date="2023" name="Mol. Phylogenet. Evol.">
        <title>Genome-scale phylogeny and comparative genomics of the fungal order Sordariales.</title>
        <authorList>
            <person name="Hensen N."/>
            <person name="Bonometti L."/>
            <person name="Westerberg I."/>
            <person name="Brannstrom I.O."/>
            <person name="Guillou S."/>
            <person name="Cros-Aarteil S."/>
            <person name="Calhoun S."/>
            <person name="Haridas S."/>
            <person name="Kuo A."/>
            <person name="Mondo S."/>
            <person name="Pangilinan J."/>
            <person name="Riley R."/>
            <person name="LaButti K."/>
            <person name="Andreopoulos B."/>
            <person name="Lipzen A."/>
            <person name="Chen C."/>
            <person name="Yan M."/>
            <person name="Daum C."/>
            <person name="Ng V."/>
            <person name="Clum A."/>
            <person name="Steindorff A."/>
            <person name="Ohm R.A."/>
            <person name="Martin F."/>
            <person name="Silar P."/>
            <person name="Natvig D.O."/>
            <person name="Lalanne C."/>
            <person name="Gautier V."/>
            <person name="Ament-Velasquez S.L."/>
            <person name="Kruys A."/>
            <person name="Hutchinson M.I."/>
            <person name="Powell A.J."/>
            <person name="Barry K."/>
            <person name="Miller A.N."/>
            <person name="Grigoriev I.V."/>
            <person name="Debuchy R."/>
            <person name="Gladieux P."/>
            <person name="Hiltunen Thoren M."/>
            <person name="Johannesson H."/>
        </authorList>
    </citation>
    <scope>NUCLEOTIDE SEQUENCE</scope>
    <source>
        <strain evidence="2">CBS 314.62</strain>
    </source>
</reference>
<accession>A0AAE1CI97</accession>
<evidence type="ECO:0000256" key="1">
    <source>
        <dbReference type="SAM" id="MobiDB-lite"/>
    </source>
</evidence>
<proteinExistence type="predicted"/>
<feature type="compositionally biased region" description="Low complexity" evidence="1">
    <location>
        <begin position="123"/>
        <end position="134"/>
    </location>
</feature>
<sequence>MNYLQLTQTLTESFSALADEVQSLIDRKTILEHKLRYAHEQYQYLADKYAPAVPEVSEILAKLQLPPDTPHPLAIATSVVPLPKRDQPGSSQHQVALLIREGRKAAQELMASMGDESRDSTSSKESSVSPEAAATMTSTSTVLEQDFTVAGKKGLLACPFSPKPEQLSEPRADAEPAHDLQDLKGAAVDPTPHQSSDPICSAMIEETTSVPAPAASKCPIRFLDKHSPEEIAHYVETHKHEIPRSHEVCVRRYQKNEEQIRKLDAKYGNLVSMIDELSHLHQPMLPSPAAGATAAATAGGGAEDLDRASNDRVKKWAQTISTSDPEQQENEMPVDDEDRESHFDRVPLRDVRVGESPSRPWGIPVPLAYAGPPEHLQRPESPSAAPVRMHSPPRAPREATSRGAPKCPFDHAMKRDIAALPKHEEVSTRAVAPTEAEGLGPGTEQPPFTPQADIPTPQADKGGPAPQMVFNITGPVFIGYPMEQAIQFMQRFQGQQ</sequence>